<evidence type="ECO:0000256" key="4">
    <source>
        <dbReference type="ARBA" id="ARBA00022692"/>
    </source>
</evidence>
<comment type="catalytic activity">
    <reaction evidence="10">
        <text>a very-long-chain acyl-CoA + malonyl-CoA + H(+) = a very-long-chain 3-oxoacyl-CoA + CO2 + CoA</text>
        <dbReference type="Rhea" id="RHEA:32727"/>
        <dbReference type="ChEBI" id="CHEBI:15378"/>
        <dbReference type="ChEBI" id="CHEBI:16526"/>
        <dbReference type="ChEBI" id="CHEBI:57287"/>
        <dbReference type="ChEBI" id="CHEBI:57384"/>
        <dbReference type="ChEBI" id="CHEBI:90725"/>
        <dbReference type="ChEBI" id="CHEBI:90736"/>
        <dbReference type="EC" id="2.3.1.199"/>
    </reaction>
</comment>
<keyword evidence="5 10" id="KW-0276">Fatty acid metabolism</keyword>
<evidence type="ECO:0000256" key="7">
    <source>
        <dbReference type="ARBA" id="ARBA00023098"/>
    </source>
</evidence>
<organism evidence="11 12">
    <name type="scientific">Diploptera punctata</name>
    <name type="common">Pacific beetle cockroach</name>
    <dbReference type="NCBI Taxonomy" id="6984"/>
    <lineage>
        <taxon>Eukaryota</taxon>
        <taxon>Metazoa</taxon>
        <taxon>Ecdysozoa</taxon>
        <taxon>Arthropoda</taxon>
        <taxon>Hexapoda</taxon>
        <taxon>Insecta</taxon>
        <taxon>Pterygota</taxon>
        <taxon>Neoptera</taxon>
        <taxon>Polyneoptera</taxon>
        <taxon>Dictyoptera</taxon>
        <taxon>Blattodea</taxon>
        <taxon>Blaberoidea</taxon>
        <taxon>Blaberidae</taxon>
        <taxon>Diplopterinae</taxon>
        <taxon>Diploptera</taxon>
    </lineage>
</organism>
<keyword evidence="8 10" id="KW-0472">Membrane</keyword>
<dbReference type="GO" id="GO:0034626">
    <property type="term" value="P:fatty acid elongation, polyunsaturated fatty acid"/>
    <property type="evidence" value="ECO:0007669"/>
    <property type="project" value="TreeGrafter"/>
</dbReference>
<accession>A0AAD8EH81</accession>
<keyword evidence="12" id="KW-1185">Reference proteome</keyword>
<evidence type="ECO:0000256" key="6">
    <source>
        <dbReference type="ARBA" id="ARBA00022989"/>
    </source>
</evidence>
<dbReference type="EC" id="2.3.1.199" evidence="10"/>
<feature type="transmembrane region" description="Helical" evidence="10">
    <location>
        <begin position="138"/>
        <end position="155"/>
    </location>
</feature>
<proteinExistence type="inferred from homology"/>
<dbReference type="Proteomes" id="UP001233999">
    <property type="component" value="Unassembled WGS sequence"/>
</dbReference>
<feature type="non-terminal residue" evidence="11">
    <location>
        <position position="201"/>
    </location>
</feature>
<feature type="transmembrane region" description="Helical" evidence="10">
    <location>
        <begin position="24"/>
        <end position="42"/>
    </location>
</feature>
<dbReference type="PANTHER" id="PTHR11157:SF21">
    <property type="entry name" value="ELONGATION OF VERY LONG CHAIN FATTY ACIDS PROTEIN"/>
    <property type="match status" value="1"/>
</dbReference>
<feature type="transmembrane region" description="Helical" evidence="10">
    <location>
        <begin position="103"/>
        <end position="126"/>
    </location>
</feature>
<feature type="non-terminal residue" evidence="11">
    <location>
        <position position="1"/>
    </location>
</feature>
<evidence type="ECO:0000256" key="1">
    <source>
        <dbReference type="ARBA" id="ARBA00004141"/>
    </source>
</evidence>
<name>A0AAD8EH81_DIPPU</name>
<keyword evidence="3 10" id="KW-0808">Transferase</keyword>
<keyword evidence="4 10" id="KW-0812">Transmembrane</keyword>
<dbReference type="AlphaFoldDB" id="A0AAD8EH81"/>
<evidence type="ECO:0000256" key="10">
    <source>
        <dbReference type="RuleBase" id="RU361115"/>
    </source>
</evidence>
<keyword evidence="6 10" id="KW-1133">Transmembrane helix</keyword>
<keyword evidence="7 10" id="KW-0443">Lipid metabolism</keyword>
<evidence type="ECO:0000313" key="12">
    <source>
        <dbReference type="Proteomes" id="UP001233999"/>
    </source>
</evidence>
<comment type="similarity">
    <text evidence="10">Belongs to the ELO family.</text>
</comment>
<reference evidence="11" key="1">
    <citation type="journal article" date="2023" name="IScience">
        <title>Live-bearing cockroach genome reveals convergent evolutionary mechanisms linked to viviparity in insects and beyond.</title>
        <authorList>
            <person name="Fouks B."/>
            <person name="Harrison M.C."/>
            <person name="Mikhailova A.A."/>
            <person name="Marchal E."/>
            <person name="English S."/>
            <person name="Carruthers M."/>
            <person name="Jennings E.C."/>
            <person name="Chiamaka E.L."/>
            <person name="Frigard R.A."/>
            <person name="Pippel M."/>
            <person name="Attardo G.M."/>
            <person name="Benoit J.B."/>
            <person name="Bornberg-Bauer E."/>
            <person name="Tobe S.S."/>
        </authorList>
    </citation>
    <scope>NUCLEOTIDE SEQUENCE</scope>
    <source>
        <strain evidence="11">Stay&amp;Tobe</strain>
    </source>
</reference>
<dbReference type="GO" id="GO:0034625">
    <property type="term" value="P:fatty acid elongation, monounsaturated fatty acid"/>
    <property type="evidence" value="ECO:0007669"/>
    <property type="project" value="TreeGrafter"/>
</dbReference>
<protein>
    <recommendedName>
        <fullName evidence="10">Elongation of very long chain fatty acids protein</fullName>
        <ecNumber evidence="10">2.3.1.199</ecNumber>
    </recommendedName>
    <alternativeName>
        <fullName evidence="10">Very-long-chain 3-oxoacyl-CoA synthase</fullName>
    </alternativeName>
</protein>
<feature type="transmembrane region" description="Helical" evidence="10">
    <location>
        <begin position="63"/>
        <end position="83"/>
    </location>
</feature>
<dbReference type="InterPro" id="IPR002076">
    <property type="entry name" value="ELO_fam"/>
</dbReference>
<dbReference type="GO" id="GO:0042761">
    <property type="term" value="P:very long-chain fatty acid biosynthetic process"/>
    <property type="evidence" value="ECO:0007669"/>
    <property type="project" value="TreeGrafter"/>
</dbReference>
<dbReference type="Pfam" id="PF01151">
    <property type="entry name" value="ELO"/>
    <property type="match status" value="1"/>
</dbReference>
<dbReference type="GO" id="GO:0005789">
    <property type="term" value="C:endoplasmic reticulum membrane"/>
    <property type="evidence" value="ECO:0007669"/>
    <property type="project" value="TreeGrafter"/>
</dbReference>
<feature type="transmembrane region" description="Helical" evidence="10">
    <location>
        <begin position="161"/>
        <end position="180"/>
    </location>
</feature>
<comment type="caution">
    <text evidence="11">The sequence shown here is derived from an EMBL/GenBank/DDBJ whole genome shotgun (WGS) entry which is preliminary data.</text>
</comment>
<dbReference type="PANTHER" id="PTHR11157">
    <property type="entry name" value="FATTY ACID ACYL TRANSFERASE-RELATED"/>
    <property type="match status" value="1"/>
</dbReference>
<evidence type="ECO:0000256" key="3">
    <source>
        <dbReference type="ARBA" id="ARBA00022679"/>
    </source>
</evidence>
<dbReference type="GO" id="GO:0009922">
    <property type="term" value="F:fatty acid elongase activity"/>
    <property type="evidence" value="ECO:0007669"/>
    <property type="project" value="UniProtKB-EC"/>
</dbReference>
<dbReference type="GO" id="GO:0019367">
    <property type="term" value="P:fatty acid elongation, saturated fatty acid"/>
    <property type="evidence" value="ECO:0007669"/>
    <property type="project" value="TreeGrafter"/>
</dbReference>
<dbReference type="PROSITE" id="PS01188">
    <property type="entry name" value="ELO"/>
    <property type="match status" value="1"/>
</dbReference>
<evidence type="ECO:0000256" key="2">
    <source>
        <dbReference type="ARBA" id="ARBA00022516"/>
    </source>
</evidence>
<evidence type="ECO:0000313" key="11">
    <source>
        <dbReference type="EMBL" id="KAJ9590203.1"/>
    </source>
</evidence>
<sequence length="201" mass="24153">FDYNNIFTPILDMRSADWFLLDNISFPLTIVFFYLYFVLYLGPRLMKNREPFRLDAILKIYNIMQIILNVYIVKEAIGVGWLSTYRFFCEPVDWSTSKHGLKMAFLVWFFLMLKLLDMLDTVFFVLKKNNHQLTFLHVYHHAGMFAICWLASRYNPGGHCTFLGLINGIVHIIMYGYYFFTSMWPQYKNSWWKKHITQLQM</sequence>
<dbReference type="InterPro" id="IPR030457">
    <property type="entry name" value="ELO_CS"/>
</dbReference>
<keyword evidence="9 10" id="KW-0275">Fatty acid biosynthesis</keyword>
<evidence type="ECO:0000256" key="5">
    <source>
        <dbReference type="ARBA" id="ARBA00022832"/>
    </source>
</evidence>
<keyword evidence="2 10" id="KW-0444">Lipid biosynthesis</keyword>
<dbReference type="EMBL" id="JASPKZ010004547">
    <property type="protein sequence ID" value="KAJ9590203.1"/>
    <property type="molecule type" value="Genomic_DNA"/>
</dbReference>
<evidence type="ECO:0000256" key="9">
    <source>
        <dbReference type="ARBA" id="ARBA00023160"/>
    </source>
</evidence>
<gene>
    <name evidence="11" type="ORF">L9F63_016692</name>
</gene>
<evidence type="ECO:0000256" key="8">
    <source>
        <dbReference type="ARBA" id="ARBA00023136"/>
    </source>
</evidence>
<dbReference type="GO" id="GO:0030148">
    <property type="term" value="P:sphingolipid biosynthetic process"/>
    <property type="evidence" value="ECO:0007669"/>
    <property type="project" value="TreeGrafter"/>
</dbReference>
<reference evidence="11" key="2">
    <citation type="submission" date="2023-05" db="EMBL/GenBank/DDBJ databases">
        <authorList>
            <person name="Fouks B."/>
        </authorList>
    </citation>
    <scope>NUCLEOTIDE SEQUENCE</scope>
    <source>
        <strain evidence="11">Stay&amp;Tobe</strain>
        <tissue evidence="11">Testes</tissue>
    </source>
</reference>
<comment type="subcellular location">
    <subcellularLocation>
        <location evidence="1">Membrane</location>
        <topology evidence="1">Multi-pass membrane protein</topology>
    </subcellularLocation>
</comment>